<reference evidence="7 8" key="1">
    <citation type="submission" date="2020-06" db="EMBL/GenBank/DDBJ databases">
        <title>Dysbiosis in marine aquaculture revealed through microbiome analysis: reverse ecology for environmental sustainability.</title>
        <authorList>
            <person name="Haro-Moreno J.M."/>
            <person name="Coutinho F.H."/>
            <person name="Zaragoza-Solas A."/>
            <person name="Picazo A."/>
            <person name="Almagro-Moreno S."/>
            <person name="Lopez-Perez M."/>
        </authorList>
    </citation>
    <scope>NUCLEOTIDE SEQUENCE [LARGE SCALE GENOMIC DNA]</scope>
    <source>
        <strain evidence="7">MCMED-G42</strain>
    </source>
</reference>
<protein>
    <recommendedName>
        <fullName evidence="4">Outer membrane protein assembly factor BamE</fullName>
    </recommendedName>
</protein>
<feature type="domain" description="Outer membrane protein assembly factor BamE" evidence="6">
    <location>
        <begin position="34"/>
        <end position="103"/>
    </location>
</feature>
<evidence type="ECO:0000313" key="8">
    <source>
        <dbReference type="Proteomes" id="UP000585327"/>
    </source>
</evidence>
<dbReference type="InterPro" id="IPR026592">
    <property type="entry name" value="BamE"/>
</dbReference>
<gene>
    <name evidence="4" type="primary">bamE</name>
    <name evidence="7" type="ORF">H2021_00300</name>
</gene>
<evidence type="ECO:0000256" key="3">
    <source>
        <dbReference type="ARBA" id="ARBA00023237"/>
    </source>
</evidence>
<sequence length="113" mass="13208">MKQLNTKLFFTVLMIAVTSSCAFFEPYKVPIMQGNIFEEKDINKLEKGMTKTQVDFLFGKAVIMDPFHKNNRWDYFNSVTIGEVKITEQKLSIFFNEEGLVDSWILERPSKEN</sequence>
<dbReference type="GO" id="GO:0051205">
    <property type="term" value="P:protein insertion into membrane"/>
    <property type="evidence" value="ECO:0007669"/>
    <property type="project" value="UniProtKB-UniRule"/>
</dbReference>
<comment type="subunit">
    <text evidence="4">Part of the Bam complex.</text>
</comment>
<dbReference type="InterPro" id="IPR007450">
    <property type="entry name" value="BamE_dom"/>
</dbReference>
<keyword evidence="1 4" id="KW-0732">Signal</keyword>
<comment type="caution">
    <text evidence="7">The sequence shown here is derived from an EMBL/GenBank/DDBJ whole genome shotgun (WGS) entry which is preliminary data.</text>
</comment>
<dbReference type="Proteomes" id="UP000585327">
    <property type="component" value="Unassembled WGS sequence"/>
</dbReference>
<dbReference type="AlphaFoldDB" id="A0A838YGW9"/>
<dbReference type="GO" id="GO:0043165">
    <property type="term" value="P:Gram-negative-bacterium-type cell outer membrane assembly"/>
    <property type="evidence" value="ECO:0007669"/>
    <property type="project" value="UniProtKB-UniRule"/>
</dbReference>
<comment type="similarity">
    <text evidence="4">Belongs to the BamE family.</text>
</comment>
<dbReference type="PROSITE" id="PS51257">
    <property type="entry name" value="PROKAR_LIPOPROTEIN"/>
    <property type="match status" value="1"/>
</dbReference>
<keyword evidence="2 4" id="KW-0472">Membrane</keyword>
<dbReference type="Pfam" id="PF04355">
    <property type="entry name" value="BamE"/>
    <property type="match status" value="1"/>
</dbReference>
<keyword evidence="4" id="KW-0449">Lipoprotein</keyword>
<evidence type="ECO:0000259" key="6">
    <source>
        <dbReference type="Pfam" id="PF04355"/>
    </source>
</evidence>
<evidence type="ECO:0000256" key="5">
    <source>
        <dbReference type="SAM" id="SignalP"/>
    </source>
</evidence>
<keyword evidence="4" id="KW-0564">Palmitate</keyword>
<keyword evidence="3 4" id="KW-0998">Cell outer membrane</keyword>
<dbReference type="EMBL" id="JACETM010000001">
    <property type="protein sequence ID" value="MBA4723634.1"/>
    <property type="molecule type" value="Genomic_DNA"/>
</dbReference>
<comment type="function">
    <text evidence="4">Part of the outer membrane protein assembly complex, which is involved in assembly and insertion of beta-barrel proteins into the outer membrane.</text>
</comment>
<dbReference type="InterPro" id="IPR037873">
    <property type="entry name" value="BamE-like"/>
</dbReference>
<evidence type="ECO:0000313" key="7">
    <source>
        <dbReference type="EMBL" id="MBA4723634.1"/>
    </source>
</evidence>
<proteinExistence type="inferred from homology"/>
<dbReference type="HAMAP" id="MF_00925">
    <property type="entry name" value="OM_assembly_BamE"/>
    <property type="match status" value="1"/>
</dbReference>
<feature type="signal peptide" evidence="5">
    <location>
        <begin position="1"/>
        <end position="22"/>
    </location>
</feature>
<evidence type="ECO:0000256" key="1">
    <source>
        <dbReference type="ARBA" id="ARBA00022729"/>
    </source>
</evidence>
<evidence type="ECO:0000256" key="4">
    <source>
        <dbReference type="HAMAP-Rule" id="MF_00925"/>
    </source>
</evidence>
<dbReference type="GO" id="GO:1990063">
    <property type="term" value="C:Bam protein complex"/>
    <property type="evidence" value="ECO:0007669"/>
    <property type="project" value="TreeGrafter"/>
</dbReference>
<dbReference type="PANTHER" id="PTHR37482">
    <property type="entry name" value="OUTER MEMBRANE PROTEIN ASSEMBLY FACTOR BAME"/>
    <property type="match status" value="1"/>
</dbReference>
<name>A0A838YGW9_9GAMM</name>
<organism evidence="7 8">
    <name type="scientific">SAR86 cluster bacterium</name>
    <dbReference type="NCBI Taxonomy" id="2030880"/>
    <lineage>
        <taxon>Bacteria</taxon>
        <taxon>Pseudomonadati</taxon>
        <taxon>Pseudomonadota</taxon>
        <taxon>Gammaproteobacteria</taxon>
        <taxon>SAR86 cluster</taxon>
    </lineage>
</organism>
<evidence type="ECO:0000256" key="2">
    <source>
        <dbReference type="ARBA" id="ARBA00023136"/>
    </source>
</evidence>
<feature type="chain" id="PRO_5033186170" description="Outer membrane protein assembly factor BamE" evidence="5">
    <location>
        <begin position="23"/>
        <end position="113"/>
    </location>
</feature>
<dbReference type="PANTHER" id="PTHR37482:SF1">
    <property type="entry name" value="OUTER MEMBRANE PROTEIN ASSEMBLY FACTOR BAME"/>
    <property type="match status" value="1"/>
</dbReference>
<dbReference type="Gene3D" id="3.30.1450.10">
    <property type="match status" value="1"/>
</dbReference>
<comment type="subcellular location">
    <subcellularLocation>
        <location evidence="4">Cell outer membrane</location>
        <topology evidence="4">Lipid-anchor</topology>
    </subcellularLocation>
</comment>
<dbReference type="GO" id="GO:0030674">
    <property type="term" value="F:protein-macromolecule adaptor activity"/>
    <property type="evidence" value="ECO:0007669"/>
    <property type="project" value="TreeGrafter"/>
</dbReference>
<accession>A0A838YGW9</accession>